<feature type="domain" description="Catalase core" evidence="3">
    <location>
        <begin position="1"/>
        <end position="295"/>
    </location>
</feature>
<dbReference type="Gene3D" id="1.20.1280.120">
    <property type="match status" value="1"/>
</dbReference>
<dbReference type="Gene3D" id="2.40.180.10">
    <property type="entry name" value="Catalase core domain"/>
    <property type="match status" value="1"/>
</dbReference>
<dbReference type="PIRSF" id="PIRSF000296">
    <property type="entry name" value="SrpA"/>
    <property type="match status" value="1"/>
</dbReference>
<gene>
    <name evidence="4" type="ORF">GCM10022212_18400</name>
</gene>
<evidence type="ECO:0000313" key="4">
    <source>
        <dbReference type="EMBL" id="GAA4021721.1"/>
    </source>
</evidence>
<evidence type="ECO:0000313" key="5">
    <source>
        <dbReference type="Proteomes" id="UP001501353"/>
    </source>
</evidence>
<dbReference type="PANTHER" id="PTHR11465:SF62">
    <property type="entry name" value="CATALASE T"/>
    <property type="match status" value="1"/>
</dbReference>
<dbReference type="PROSITE" id="PS51402">
    <property type="entry name" value="CATALASE_3"/>
    <property type="match status" value="1"/>
</dbReference>
<keyword evidence="4" id="KW-0575">Peroxidase</keyword>
<dbReference type="EC" id="1.11.1.6" evidence="2"/>
<protein>
    <recommendedName>
        <fullName evidence="2">catalase</fullName>
        <ecNumber evidence="2">1.11.1.6</ecNumber>
    </recommendedName>
</protein>
<keyword evidence="5" id="KW-1185">Reference proteome</keyword>
<dbReference type="GO" id="GO:0004601">
    <property type="term" value="F:peroxidase activity"/>
    <property type="evidence" value="ECO:0007669"/>
    <property type="project" value="UniProtKB-KW"/>
</dbReference>
<dbReference type="InterPro" id="IPR018028">
    <property type="entry name" value="Catalase"/>
</dbReference>
<dbReference type="InterPro" id="IPR011614">
    <property type="entry name" value="Catalase_core"/>
</dbReference>
<dbReference type="PANTHER" id="PTHR11465">
    <property type="entry name" value="CATALASE"/>
    <property type="match status" value="1"/>
</dbReference>
<reference evidence="5" key="1">
    <citation type="journal article" date="2019" name="Int. J. Syst. Evol. Microbiol.">
        <title>The Global Catalogue of Microorganisms (GCM) 10K type strain sequencing project: providing services to taxonomists for standard genome sequencing and annotation.</title>
        <authorList>
            <consortium name="The Broad Institute Genomics Platform"/>
            <consortium name="The Broad Institute Genome Sequencing Center for Infectious Disease"/>
            <person name="Wu L."/>
            <person name="Ma J."/>
        </authorList>
    </citation>
    <scope>NUCLEOTIDE SEQUENCE [LARGE SCALE GENOMIC DNA]</scope>
    <source>
        <strain evidence="5">JCM 16673</strain>
    </source>
</reference>
<proteinExistence type="predicted"/>
<organism evidence="4 5">
    <name type="scientific">Actimicrobium antarcticum</name>
    <dbReference type="NCBI Taxonomy" id="1051899"/>
    <lineage>
        <taxon>Bacteria</taxon>
        <taxon>Pseudomonadati</taxon>
        <taxon>Pseudomonadota</taxon>
        <taxon>Betaproteobacteria</taxon>
        <taxon>Burkholderiales</taxon>
        <taxon>Oxalobacteraceae</taxon>
        <taxon>Actimicrobium</taxon>
    </lineage>
</organism>
<dbReference type="PRINTS" id="PR00067">
    <property type="entry name" value="CATALASE"/>
</dbReference>
<sequence length="295" mass="31264">MTVLAKGPHAGYRANHAKGIVLTGSFTPSASAATLSKAPHFLQTVPVTVRFSNPTGIPTLPDASPNASPHGIAIRFQLPEGAVTDIVSISYNGFPVATPEDFLLFLNAVASTKPDSPKPTPVEQFLATHPAAMKFVSTPKPAPVSFSTLAFYGVNAFQFTNAKGQTEYARYRIEPLDGMKALTPEQASAAAPNYLMDELPTRVAKGPVKFRISAQIAAKGDSINDGTAVWPDDRPQIELGILSLDKMSPDSAAAEKLLAFNPLLLTDGIAPSADPVLLSRPIAYSVSVVRRLTTK</sequence>
<dbReference type="InterPro" id="IPR020835">
    <property type="entry name" value="Catalase_sf"/>
</dbReference>
<dbReference type="SMART" id="SM01060">
    <property type="entry name" value="Catalase"/>
    <property type="match status" value="1"/>
</dbReference>
<accession>A0ABP7T6Q3</accession>
<dbReference type="CDD" id="cd08153">
    <property type="entry name" value="srpA_like"/>
    <property type="match status" value="1"/>
</dbReference>
<dbReference type="InterPro" id="IPR024168">
    <property type="entry name" value="Catalase_SrpA-type_pred"/>
</dbReference>
<dbReference type="EMBL" id="BAAAZE010000008">
    <property type="protein sequence ID" value="GAA4021721.1"/>
    <property type="molecule type" value="Genomic_DNA"/>
</dbReference>
<dbReference type="Pfam" id="PF00199">
    <property type="entry name" value="Catalase"/>
    <property type="match status" value="1"/>
</dbReference>
<name>A0ABP7T6Q3_9BURK</name>
<evidence type="ECO:0000256" key="2">
    <source>
        <dbReference type="ARBA" id="ARBA00012314"/>
    </source>
</evidence>
<dbReference type="SUPFAM" id="SSF56634">
    <property type="entry name" value="Heme-dependent catalase-like"/>
    <property type="match status" value="1"/>
</dbReference>
<evidence type="ECO:0000256" key="1">
    <source>
        <dbReference type="ARBA" id="ARBA00002974"/>
    </source>
</evidence>
<evidence type="ECO:0000259" key="3">
    <source>
        <dbReference type="SMART" id="SM01060"/>
    </source>
</evidence>
<keyword evidence="4" id="KW-0560">Oxidoreductase</keyword>
<comment type="function">
    <text evidence="1">Decomposes hydrogen peroxide into water and oxygen; serves to protect cells from the toxic effects of hydrogen peroxide.</text>
</comment>
<dbReference type="Proteomes" id="UP001501353">
    <property type="component" value="Unassembled WGS sequence"/>
</dbReference>
<comment type="caution">
    <text evidence="4">The sequence shown here is derived from an EMBL/GenBank/DDBJ whole genome shotgun (WGS) entry which is preliminary data.</text>
</comment>